<accession>D0LKG3</accession>
<feature type="transmembrane region" description="Helical" evidence="1">
    <location>
        <begin position="60"/>
        <end position="80"/>
    </location>
</feature>
<feature type="transmembrane region" description="Helical" evidence="1">
    <location>
        <begin position="177"/>
        <end position="196"/>
    </location>
</feature>
<feature type="transmembrane region" description="Helical" evidence="1">
    <location>
        <begin position="202"/>
        <end position="225"/>
    </location>
</feature>
<dbReference type="AlphaFoldDB" id="D0LKG3"/>
<gene>
    <name evidence="2" type="ordered locus">Hoch_2475</name>
</gene>
<dbReference type="HOGENOM" id="CLU_1052780_0_0_7"/>
<evidence type="ECO:0000313" key="3">
    <source>
        <dbReference type="Proteomes" id="UP000001880"/>
    </source>
</evidence>
<dbReference type="Proteomes" id="UP000001880">
    <property type="component" value="Chromosome"/>
</dbReference>
<dbReference type="STRING" id="502025.Hoch_2475"/>
<reference evidence="2 3" key="1">
    <citation type="journal article" date="2010" name="Stand. Genomic Sci.">
        <title>Complete genome sequence of Haliangium ochraceum type strain (SMP-2).</title>
        <authorList>
            <consortium name="US DOE Joint Genome Institute (JGI-PGF)"/>
            <person name="Ivanova N."/>
            <person name="Daum C."/>
            <person name="Lang E."/>
            <person name="Abt B."/>
            <person name="Kopitz M."/>
            <person name="Saunders E."/>
            <person name="Lapidus A."/>
            <person name="Lucas S."/>
            <person name="Glavina Del Rio T."/>
            <person name="Nolan M."/>
            <person name="Tice H."/>
            <person name="Copeland A."/>
            <person name="Cheng J.F."/>
            <person name="Chen F."/>
            <person name="Bruce D."/>
            <person name="Goodwin L."/>
            <person name="Pitluck S."/>
            <person name="Mavromatis K."/>
            <person name="Pati A."/>
            <person name="Mikhailova N."/>
            <person name="Chen A."/>
            <person name="Palaniappan K."/>
            <person name="Land M."/>
            <person name="Hauser L."/>
            <person name="Chang Y.J."/>
            <person name="Jeffries C.D."/>
            <person name="Detter J.C."/>
            <person name="Brettin T."/>
            <person name="Rohde M."/>
            <person name="Goker M."/>
            <person name="Bristow J."/>
            <person name="Markowitz V."/>
            <person name="Eisen J.A."/>
            <person name="Hugenholtz P."/>
            <person name="Kyrpides N.C."/>
            <person name="Klenk H.P."/>
        </authorList>
    </citation>
    <scope>NUCLEOTIDE SEQUENCE [LARGE SCALE GENOMIC DNA]</scope>
    <source>
        <strain evidence="3">DSM 14365 / CIP 107738 / JCM 11303 / AJ 13395 / SMP-2</strain>
    </source>
</reference>
<evidence type="ECO:0000313" key="2">
    <source>
        <dbReference type="EMBL" id="ACY15011.1"/>
    </source>
</evidence>
<organism evidence="2 3">
    <name type="scientific">Haliangium ochraceum (strain DSM 14365 / JCM 11303 / SMP-2)</name>
    <dbReference type="NCBI Taxonomy" id="502025"/>
    <lineage>
        <taxon>Bacteria</taxon>
        <taxon>Pseudomonadati</taxon>
        <taxon>Myxococcota</taxon>
        <taxon>Polyangia</taxon>
        <taxon>Haliangiales</taxon>
        <taxon>Kofleriaceae</taxon>
        <taxon>Haliangium</taxon>
    </lineage>
</organism>
<dbReference type="EMBL" id="CP001804">
    <property type="protein sequence ID" value="ACY15011.1"/>
    <property type="molecule type" value="Genomic_DNA"/>
</dbReference>
<keyword evidence="1" id="KW-0812">Transmembrane</keyword>
<feature type="transmembrane region" description="Helical" evidence="1">
    <location>
        <begin position="35"/>
        <end position="53"/>
    </location>
</feature>
<sequence>MRRFGASLCSLAAASAFLWLIFEDGASYVHWREMLALSIPTSLCLLAAAFVHHRHLGSQILVRGTWWSNLILGMLIATTGGGDHGFGLLLALGCGSALLFLGRAGLGNDVTAARFTPAAFRGSLIVAMVMALADTESLLLFGTIEATQTHGGWLPLFCAGVMMLAIYGLSRLAVWGLALNLVSNIGIAILGCTGMLHLPEPVIAALVTTAVLQALLPVPLVLGILRRKPLLQRRARNYWPLMAAVIVVMMGLSLLCTLLHCGWS</sequence>
<protein>
    <submittedName>
        <fullName evidence="2">Uncharacterized protein</fullName>
    </submittedName>
</protein>
<keyword evidence="1" id="KW-1133">Transmembrane helix</keyword>
<keyword evidence="1" id="KW-0472">Membrane</keyword>
<dbReference type="KEGG" id="hoh:Hoch_2475"/>
<keyword evidence="3" id="KW-1185">Reference proteome</keyword>
<name>D0LKG3_HALO1</name>
<feature type="transmembrane region" description="Helical" evidence="1">
    <location>
        <begin position="237"/>
        <end position="260"/>
    </location>
</feature>
<feature type="transmembrane region" description="Helical" evidence="1">
    <location>
        <begin position="86"/>
        <end position="106"/>
    </location>
</feature>
<evidence type="ECO:0000256" key="1">
    <source>
        <dbReference type="SAM" id="Phobius"/>
    </source>
</evidence>
<proteinExistence type="predicted"/>
<feature type="transmembrane region" description="Helical" evidence="1">
    <location>
        <begin position="118"/>
        <end position="141"/>
    </location>
</feature>
<feature type="transmembrane region" description="Helical" evidence="1">
    <location>
        <begin position="153"/>
        <end position="170"/>
    </location>
</feature>